<dbReference type="NCBIfam" id="TIGR01554">
    <property type="entry name" value="major_cap_HK97"/>
    <property type="match status" value="1"/>
</dbReference>
<reference evidence="2" key="1">
    <citation type="submission" date="2010-03" db="EMBL/GenBank/DDBJ databases">
        <title>The genome sequence of Ruminococcus sp. 18P13.</title>
        <authorList>
            <consortium name="metaHIT consortium -- http://www.metahit.eu/"/>
            <person name="Pajon A."/>
            <person name="Turner K."/>
            <person name="Parkhill J."/>
            <person name="Bernalier A."/>
        </authorList>
    </citation>
    <scope>NUCLEOTIDE SEQUENCE [LARGE SCALE GENOMIC DNA]</scope>
    <source>
        <strain evidence="2">Type strain: 18P13</strain>
    </source>
</reference>
<proteinExistence type="predicted"/>
<accession>D4LA88</accession>
<dbReference type="EMBL" id="FP929052">
    <property type="protein sequence ID" value="CBL16533.1"/>
    <property type="molecule type" value="Genomic_DNA"/>
</dbReference>
<dbReference type="KEGG" id="rch:RUM_02900"/>
<name>D4LA88_RUMC1</name>
<organism evidence="2 3">
    <name type="scientific">Ruminococcus champanellensis (strain DSM 18848 / JCM 17042 / KCTC 15320 / 18P13)</name>
    <dbReference type="NCBI Taxonomy" id="213810"/>
    <lineage>
        <taxon>Bacteria</taxon>
        <taxon>Bacillati</taxon>
        <taxon>Bacillota</taxon>
        <taxon>Clostridia</taxon>
        <taxon>Eubacteriales</taxon>
        <taxon>Oscillospiraceae</taxon>
        <taxon>Ruminococcus</taxon>
    </lineage>
</organism>
<dbReference type="GeneID" id="83155124"/>
<dbReference type="RefSeq" id="WP_015557440.1">
    <property type="nucleotide sequence ID" value="NC_021039.1"/>
</dbReference>
<protein>
    <submittedName>
        <fullName evidence="2">Phage capsid family</fullName>
    </submittedName>
</protein>
<keyword evidence="3" id="KW-1185">Reference proteome</keyword>
<dbReference type="BioCyc" id="RCHA213810:RUM_RS01385-MONOMER"/>
<reference evidence="2" key="2">
    <citation type="submission" date="2010-03" db="EMBL/GenBank/DDBJ databases">
        <authorList>
            <person name="Pajon A."/>
        </authorList>
    </citation>
    <scope>NUCLEOTIDE SEQUENCE</scope>
    <source>
        <strain evidence="2">Type strain: 18P13</strain>
    </source>
</reference>
<dbReference type="STRING" id="213810.RUM_02900"/>
<evidence type="ECO:0000313" key="2">
    <source>
        <dbReference type="EMBL" id="CBL16533.1"/>
    </source>
</evidence>
<dbReference type="InterPro" id="IPR024455">
    <property type="entry name" value="Phage_capsid"/>
</dbReference>
<dbReference type="PATRIC" id="fig|213810.4.peg.195"/>
<dbReference type="Pfam" id="PF25209">
    <property type="entry name" value="Phage_capsid_4"/>
    <property type="match status" value="1"/>
</dbReference>
<comment type="subcellular location">
    <subcellularLocation>
        <location evidence="1">Virion</location>
    </subcellularLocation>
</comment>
<evidence type="ECO:0000313" key="3">
    <source>
        <dbReference type="Proteomes" id="UP000007054"/>
    </source>
</evidence>
<gene>
    <name evidence="2" type="ordered locus">RUM_02900</name>
</gene>
<dbReference type="AlphaFoldDB" id="D4LA88"/>
<dbReference type="SUPFAM" id="SSF56563">
    <property type="entry name" value="Major capsid protein gp5"/>
    <property type="match status" value="1"/>
</dbReference>
<sequence>MYDTIKLEKSMYNLTGKSFSQALEEMDPTASYADSPLGKLDAFERQLKRFDIHLNGPDCDRVEKFFTTTESAVLFPEFIRRAILAGMRDSILTELVAVETKTTAPSYTPFSISDGNSGFSTTTDEGAKLPATAITLASTAVSMTKFGRLITASYEVIRQQKLDVFAVTLRSIGMRLANAVTKQALDTLYNGTTPAGLASTSTGFGYGDLAALYGKFTDYDLTTVITTPELLSKILAMSQMENQRQGKQGELLLPFGAKLVKSSQLSGNKIIGIDKRFALEQISCGDIILETDKLIDCQLDRIAVSVSVGFRTLMGDAVKSISWT</sequence>
<dbReference type="Proteomes" id="UP000007054">
    <property type="component" value="Chromosome"/>
</dbReference>
<dbReference type="HOGENOM" id="CLU_798563_0_0_9"/>
<evidence type="ECO:0000256" key="1">
    <source>
        <dbReference type="ARBA" id="ARBA00004328"/>
    </source>
</evidence>